<dbReference type="GeneID" id="116542590"/>
<dbReference type="Gene3D" id="2.30.42.10">
    <property type="match status" value="1"/>
</dbReference>
<feature type="compositionally biased region" description="Polar residues" evidence="3">
    <location>
        <begin position="2844"/>
        <end position="2856"/>
    </location>
</feature>
<gene>
    <name evidence="6" type="primary">AHNAK2</name>
</gene>
<evidence type="ECO:0000259" key="4">
    <source>
        <dbReference type="PROSITE" id="PS50106"/>
    </source>
</evidence>
<evidence type="ECO:0000256" key="1">
    <source>
        <dbReference type="ARBA" id="ARBA00004123"/>
    </source>
</evidence>
<dbReference type="Proteomes" id="UP000504640">
    <property type="component" value="Unplaced"/>
</dbReference>
<feature type="region of interest" description="Disordered" evidence="3">
    <location>
        <begin position="3268"/>
        <end position="3296"/>
    </location>
</feature>
<feature type="region of interest" description="Disordered" evidence="3">
    <location>
        <begin position="2936"/>
        <end position="3020"/>
    </location>
</feature>
<feature type="compositionally biased region" description="Basic and acidic residues" evidence="3">
    <location>
        <begin position="593"/>
        <end position="610"/>
    </location>
</feature>
<feature type="compositionally biased region" description="Basic and acidic residues" evidence="3">
    <location>
        <begin position="3618"/>
        <end position="3632"/>
    </location>
</feature>
<sequence length="3727" mass="398294">MCDCFHMVLPTWPGTPGSVSGRQLQPGEPDAETEDDHSVTEGPADEVIRPRPQGSSPVYEYSTEAADFGLQEDAPGRQGSSGRRRSWWKRDSGDSRTFFRMSRPESVQEATEVILKTEVETGASGYSVTGGGDQGIFVKQVLKDSSAAKLFNLREGDQLLSATVFFDNIKYEDALKILQYSEPYRVQFKIRRQLPAPQDEEWASSDAQHGPQGKEKEDMDVADGCRETPTKILETDGDQERLISKPRVGRGRRPQRERLSWPKFQSIKSKRGPGPQRSHSSSEAYERRDTHDVSPTSTDTEAQLVVEHQEQKAGPGSQRRRKFLNLRFRTGSGEGPSVTGQSGRESQSGVGHAGILEELGPWGDSLEDAGAVTGSRREKRAEQDREVTPAEWPTELGDPTICKETPEEGAPRAARRHRKTLEGQAQEAAVTQRKPRTQQTPEISEEGEGEGLQSLEIGIARMSLRDKTQGDTQSGPPEIRVRIHDLKMPKFAFSTEKEPERERQLSAAQRGKRQDLPSKEGTGPKGEEVQGAGWVPGREPPAHMEAQQGAGDRQEGLQRTGITQGQEKDGEDTEGKMRMPKFKIPSFGWSPSKETKTGREKTTQDLEQGRTGDGIATDARRELTGTEAGLKEKDDGDSLMNKTKIQQLKHDQQRLKTEKILKDKDVAAAKDSKFKMPKFKMPSFGVSATGKSIEASVDMSVPKVEAEVGLPSIQGDLKTADLSIQPPSADQEVQAGQVDVKLPESHVSEGAGLKGHLPKVQMPSFKMPKVDLKGPQVDLKGPQMDIKGPKLDLKDPKAEVTVPDVEVSLPSVEVDIQVPGVKLDGAQLEGDLSLADNDMAATKDSKLKMPKLKMPSFGASVPGKSIEASVDVSAPKVESEVSLPSIQGEIKTTDLSIQPPTTDLEVQAGQVDVKVPEDHMAEGAGLKGHLPKVQMPSFKVPKVDLKGPQVDVKGPKLDLKGPKGEVMVPTAPYVEVSLPSVEVSVPSMEVDVQAPGAKLDGARREGDLSLANKDVATAKDSKLKMPKFKMPSFGMSAPGKSFEASVDVSVPKVKAEVSLPSMQGDLKTTELSIQPPTADLEVQAGQVDVKLPEGHVPEGAKLKGHLPKVQMPSFKVPKVDLKGPQVDVKGPKLDLKSPKAEVTAPDMEVPLPSVEVDVQVPGVKLDDAQLEGDLSLADKDVAATKDSKFKMPKLKMPSFGVSAPGKSMEASVDVSVPNVEAEVSLPSMPGDLKTTDLTMHLPSADLEVQAGQVDVKLPEGHVPEGAGLKGHLPKVQMPSFKMPKVDLKGPQLDLKSPKAEVTVPTAPDVELSLLSVDVDVQAPGAKLDGVQLEGDISLAEKDVAIAKDSKFKMPKFKMPSFGVAAPGKSIEASVDVSVPKVEAEVSLPSMQGDLKTTDLSIQAPSADVEVQAGQVDLKLAEGHVPLGAGLKGHLPKVQIPSFKMPKVDLKGPKLDLQSPKAEVMVPMAPDVEVSLPSVEVNIQAPGDKVDSAQLEGDLSLAEKDMAATKDSKFKMPKFKMPKVDLKGPQVDIKGPKLDLKGSQVEMMAPDVEVHLPSVDVDVQAPVAKLDSAQLEGDLSLADKDVAIAKDSKFKMPKFKIPSFGVSAPGKSIEASVDVSVPKMEGDMSLPSMQGDLKTTDLSIPAPTANLEVQAGKVDVKLPEGHVPEGTSLKGHLPKVQMSSFKMPKVDLKGPEVDIKGPKLDLKGLKTEVMAPDMEVSLPSVEMDIQAPGAKLDDVQLEGDLSLPDKDVAIAKDSKFKMPKFKMPSFGTSAPGKSFEASVDVSAPKVEIEVSLPSMQGDLKTTELSIQAPTADLEVQAGQVDVKLPEGHMPKGAKLKGHLPKVQMPSFKVPKVDLKGPQVDVKGPKLDLKSPKAEVTVPTDPDVEVALPSMEVMAPNVEVSVPSMEVDVQAPGAKLDGARLQGDLSLANKDLATTKDSKFKMPKFKMPSFGASAPGQSIEALVDVSAPKVSSEVSLHSMQGDLKTTDLSIQPPSTDLEVQAGQMDMKLPEGHVPLGAGLKGHLPKVQMPSFKMPKVDLKGPQVDIKGPKLDLKSPKAEVTASDVEVSLPSVEVDVQAPGAKLDGRQLEGVLSLADKDVTAAKDSKFKMPKFKMPSFGMSAPGKSIEASADVSATNVEAHMSLPSMQRDLETTDLSIQPPSADMEVQAGHLDMKLPEGHVPDGAGLKGHLPKVQMPSFKMPKVDLKGPQVDIKGPKLDLKSPKMEVTAPDVEVPLPSVEVDVQGPGAKLDGARLEGALSLADKDVPATKDSKFKMPKFKMPSFGVSAPGKSIETSVDVSAPKVEAKVGLPSMEGDLKTTDLSIQPPSADLEAQAGQVDVKLPEGHVSEGAGRKGHLPKVQMPSLKMPKVDLKGPQVDVKCPKLDLKAPKSEMTAPDVEVSLPSVEVDIQAPGAKLDGVQLEGDLSLADKDIITAKDSKFRMPKFKMPSFRVSAPGKSIEASVDTSVPKVEAKVGLPSMQGDLKTTDLSIQPPSANLEVQAGHVDVKLPEGHMSEGAGLKGHLPEVQMPSFKMPKVDLEGPQVDVKGPKLDMKGPKAEVTVPDVEVSLPSMEVDVNVPGAKLGSFQLAGNWSLDEKYVSVNDRKFEVVCEGDLQVPSHDDKFGLGVGIVGVDSKFKNLQFIAPKVSFSSAKTAKDSLVPGAEPGISLSTIPVASSSDSSQFELHQASADLEPSMQMPKVGLSGFSSSQLDLTGPHFESSILSPCEGDILTKYQVTVPRASLAPELALQIPSGSQAEIRLPKTECSTDLQRPEGVQTSQTDSHSGTLNSMIPAPHGQVSFPKFYKPKFVFSGPQMAVPEGDLHSAVGTPVMSPLSPGEGLPFPLPSTQLPSPGTSVSQGLEELVDSLETSVVAPGGTPAEDADHEGKGSSFKMPKFKLPSFRWSPKKEAGPKVDPECSVEDSKLSLVLDKDEVALQPAMHMNLPPERDGEKGSSTKPGFAMPKLALPKMKVSKGGVSLPQRDMDPSHSSATAGGSFHVTEKASSEGGGGGLGSTAGATEGEGVNLHWPQVRIPSLGFAKPDLRSSKTKVEVSQSEADLPLPKHNLSTEGDSRGCGLGDVPASQPCGEGIAPTPEDPLQPSCRKPDAEDHTVESPEEEGTTRDLQEIWFKMPKFHMPSLRHSSRDRGGAGKLEVAQTQASAVTGGEAAAGVKEFLVSGSNVETNMSLQLPEAEAVVTASKNKSSTEVLKCDLDSTGLKLHLSTAGVAEGELPTSEVRIHSTKGPLPFQMPGTRLPETQVLLGEMDEISLSKPGHDLAGMEEKTEKRSSLPEGPVKLKASSTDVPSQISVVNVDQLWEDSVLTVKFPKLKVPRFSFPAPSSEDDVFIPTVREVQCPEANIDIALCKERPGLWGASILKAGAGVPREQPVDLNLPLEASPISKVRVHIQGAHAESQEVTIHSTVTPEFIDLSAPRGFSTQIVRESEIPASEIQTPSYGFSLLKVKIPEAPMQARVYTTVTQHCRTQEGLEEAPTQAALRVDSISGDLQPDTGEPFEMISSSINVLGQQTLTSEVPAGHQLADSCSDEEPAEILEFPPDDSQEATTPLADEGRAPKEKTESKKSGLLWFWLPNIGFSSSVDDTGVDSKNDAQRTAPIQTQPEARPEAELPKKQEKAGWFRFPKLGFSSSSTKKSKSTEDEAELEEQKLQEETITFFDAQESFSPEEKEESELVGPVDAGLGSRVMVTSVARTELILLEQDKKADDEGKGSGL</sequence>
<dbReference type="InterPro" id="IPR001478">
    <property type="entry name" value="PDZ"/>
</dbReference>
<dbReference type="FunFam" id="2.30.42.10:FF:000225">
    <property type="entry name" value="AHNAK2 isoform 1"/>
    <property type="match status" value="1"/>
</dbReference>
<feature type="compositionally biased region" description="Basic and acidic residues" evidence="3">
    <location>
        <begin position="3039"/>
        <end position="3048"/>
    </location>
</feature>
<feature type="compositionally biased region" description="Basic and acidic residues" evidence="3">
    <location>
        <begin position="375"/>
        <end position="388"/>
    </location>
</feature>
<feature type="region of interest" description="Disordered" evidence="3">
    <location>
        <begin position="12"/>
        <end position="89"/>
    </location>
</feature>
<proteinExistence type="predicted"/>
<feature type="region of interest" description="Disordered" evidence="3">
    <location>
        <begin position="3596"/>
        <end position="3665"/>
    </location>
</feature>
<organism evidence="5 6">
    <name type="scientific">Sapajus apella</name>
    <name type="common">Brown-capped capuchin</name>
    <name type="synonym">Cebus apella</name>
    <dbReference type="NCBI Taxonomy" id="9515"/>
    <lineage>
        <taxon>Eukaryota</taxon>
        <taxon>Metazoa</taxon>
        <taxon>Chordata</taxon>
        <taxon>Craniata</taxon>
        <taxon>Vertebrata</taxon>
        <taxon>Euteleostomi</taxon>
        <taxon>Mammalia</taxon>
        <taxon>Eutheria</taxon>
        <taxon>Euarchontoglires</taxon>
        <taxon>Primates</taxon>
        <taxon>Haplorrhini</taxon>
        <taxon>Platyrrhini</taxon>
        <taxon>Cebidae</taxon>
        <taxon>Cebinae</taxon>
        <taxon>Sapajus</taxon>
    </lineage>
</organism>
<dbReference type="InterPro" id="IPR036034">
    <property type="entry name" value="PDZ_sf"/>
</dbReference>
<feature type="compositionally biased region" description="Basic and acidic residues" evidence="3">
    <location>
        <begin position="787"/>
        <end position="797"/>
    </location>
</feature>
<feature type="compositionally biased region" description="Basic and acidic residues" evidence="3">
    <location>
        <begin position="3270"/>
        <end position="3286"/>
    </location>
</feature>
<keyword evidence="5" id="KW-1185">Reference proteome</keyword>
<dbReference type="RefSeq" id="XP_032123479.1">
    <property type="nucleotide sequence ID" value="XM_032267588.1"/>
</dbReference>
<dbReference type="CTD" id="113146"/>
<dbReference type="PANTHER" id="PTHR23348:SF37">
    <property type="entry name" value="PROTEIN AHNAK2"/>
    <property type="match status" value="1"/>
</dbReference>
<reference evidence="6" key="1">
    <citation type="submission" date="2025-08" db="UniProtKB">
        <authorList>
            <consortium name="RefSeq"/>
        </authorList>
    </citation>
    <scope>IDENTIFICATION</scope>
    <source>
        <tissue evidence="6">Blood</tissue>
    </source>
</reference>
<evidence type="ECO:0000313" key="5">
    <source>
        <dbReference type="Proteomes" id="UP000504640"/>
    </source>
</evidence>
<accession>A0A6J3H0S8</accession>
<dbReference type="PROSITE" id="PS50106">
    <property type="entry name" value="PDZ"/>
    <property type="match status" value="1"/>
</dbReference>
<dbReference type="GO" id="GO:0043034">
    <property type="term" value="C:costamere"/>
    <property type="evidence" value="ECO:0007669"/>
    <property type="project" value="TreeGrafter"/>
</dbReference>
<feature type="compositionally biased region" description="Acidic residues" evidence="3">
    <location>
        <begin position="3547"/>
        <end position="3557"/>
    </location>
</feature>
<dbReference type="InterPro" id="IPR052082">
    <property type="entry name" value="Myelin_sheath_structural"/>
</dbReference>
<feature type="region of interest" description="Disordered" evidence="3">
    <location>
        <begin position="3547"/>
        <end position="3575"/>
    </location>
</feature>
<feature type="compositionally biased region" description="Basic and acidic residues" evidence="3">
    <location>
        <begin position="3565"/>
        <end position="3575"/>
    </location>
</feature>
<name>A0A6J3H0S8_SAPAP</name>
<feature type="region of interest" description="Disordered" evidence="3">
    <location>
        <begin position="3037"/>
        <end position="3118"/>
    </location>
</feature>
<evidence type="ECO:0000313" key="6">
    <source>
        <dbReference type="RefSeq" id="XP_032123479.1"/>
    </source>
</evidence>
<feature type="compositionally biased region" description="Basic and acidic residues" evidence="3">
    <location>
        <begin position="618"/>
        <end position="636"/>
    </location>
</feature>
<feature type="region of interest" description="Disordered" evidence="3">
    <location>
        <begin position="769"/>
        <end position="797"/>
    </location>
</feature>
<evidence type="ECO:0000256" key="2">
    <source>
        <dbReference type="ARBA" id="ARBA00023242"/>
    </source>
</evidence>
<feature type="compositionally biased region" description="Basic and acidic residues" evidence="3">
    <location>
        <begin position="3101"/>
        <end position="3118"/>
    </location>
</feature>
<evidence type="ECO:0000256" key="3">
    <source>
        <dbReference type="SAM" id="MobiDB-lite"/>
    </source>
</evidence>
<dbReference type="PANTHER" id="PTHR23348">
    <property type="entry name" value="PERIAXIN/AHNAK"/>
    <property type="match status" value="1"/>
</dbReference>
<feature type="region of interest" description="Disordered" evidence="3">
    <location>
        <begin position="2831"/>
        <end position="2856"/>
    </location>
</feature>
<feature type="compositionally biased region" description="Basic and acidic residues" evidence="3">
    <location>
        <begin position="212"/>
        <end position="229"/>
    </location>
</feature>
<feature type="compositionally biased region" description="Basic and acidic residues" evidence="3">
    <location>
        <begin position="479"/>
        <end position="488"/>
    </location>
</feature>
<keyword evidence="2" id="KW-0539">Nucleus</keyword>
<feature type="domain" description="PDZ" evidence="4">
    <location>
        <begin position="112"/>
        <end position="179"/>
    </location>
</feature>
<protein>
    <submittedName>
        <fullName evidence="6">Protein AHNAK2</fullName>
    </submittedName>
</protein>
<feature type="region of interest" description="Disordered" evidence="3">
    <location>
        <begin position="196"/>
        <end position="638"/>
    </location>
</feature>
<dbReference type="SMART" id="SM00228">
    <property type="entry name" value="PDZ"/>
    <property type="match status" value="1"/>
</dbReference>
<feature type="compositionally biased region" description="Basic and acidic residues" evidence="3">
    <location>
        <begin position="495"/>
        <end position="504"/>
    </location>
</feature>
<dbReference type="GO" id="GO:0005634">
    <property type="term" value="C:nucleus"/>
    <property type="evidence" value="ECO:0007669"/>
    <property type="project" value="UniProtKB-SubCell"/>
</dbReference>
<dbReference type="GO" id="GO:0043484">
    <property type="term" value="P:regulation of RNA splicing"/>
    <property type="evidence" value="ECO:0007669"/>
    <property type="project" value="TreeGrafter"/>
</dbReference>
<feature type="region of interest" description="Disordered" evidence="3">
    <location>
        <begin position="1122"/>
        <end position="1141"/>
    </location>
</feature>
<feature type="region of interest" description="Disordered" evidence="3">
    <location>
        <begin position="2765"/>
        <end position="2786"/>
    </location>
</feature>
<feature type="compositionally biased region" description="Polar residues" evidence="3">
    <location>
        <begin position="338"/>
        <end position="349"/>
    </location>
</feature>
<feature type="compositionally biased region" description="Basic and acidic residues" evidence="3">
    <location>
        <begin position="1129"/>
        <end position="1139"/>
    </location>
</feature>
<comment type="subcellular location">
    <subcellularLocation>
        <location evidence="1">Nucleus</location>
    </subcellularLocation>
</comment>
<dbReference type="SUPFAM" id="SSF50156">
    <property type="entry name" value="PDZ domain-like"/>
    <property type="match status" value="1"/>
</dbReference>